<name>A0A9P7M883_9HYPO</name>
<sequence length="128" mass="14659">METLLNLRQGKNESLQSFIETWRKAVAAYPEPLEEKLRTVWFMQCLNGVMKANVFAQESPSSFNHLMEMAKKAELAVDAGKDDQKIESIGTDRDSKTKKKRRPRCSAPDCRTCHSKLHITTLHHDISK</sequence>
<accession>A0A9P7M883</accession>
<dbReference type="OrthoDB" id="4951966at2759"/>
<comment type="caution">
    <text evidence="2">The sequence shown here is derived from an EMBL/GenBank/DDBJ whole genome shotgun (WGS) entry which is preliminary data.</text>
</comment>
<keyword evidence="3" id="KW-1185">Reference proteome</keyword>
<evidence type="ECO:0008006" key="4">
    <source>
        <dbReference type="Google" id="ProtNLM"/>
    </source>
</evidence>
<organism evidence="2 3">
    <name type="scientific">Claviceps pazoutovae</name>
    <dbReference type="NCBI Taxonomy" id="1649127"/>
    <lineage>
        <taxon>Eukaryota</taxon>
        <taxon>Fungi</taxon>
        <taxon>Dikarya</taxon>
        <taxon>Ascomycota</taxon>
        <taxon>Pezizomycotina</taxon>
        <taxon>Sordariomycetes</taxon>
        <taxon>Hypocreomycetidae</taxon>
        <taxon>Hypocreales</taxon>
        <taxon>Clavicipitaceae</taxon>
        <taxon>Claviceps</taxon>
    </lineage>
</organism>
<proteinExistence type="predicted"/>
<evidence type="ECO:0000313" key="2">
    <source>
        <dbReference type="EMBL" id="KAG5932911.1"/>
    </source>
</evidence>
<dbReference type="Proteomes" id="UP000706124">
    <property type="component" value="Unassembled WGS sequence"/>
</dbReference>
<evidence type="ECO:0000313" key="3">
    <source>
        <dbReference type="Proteomes" id="UP000706124"/>
    </source>
</evidence>
<dbReference type="AlphaFoldDB" id="A0A9P7M883"/>
<protein>
    <recommendedName>
        <fullName evidence="4">Retrotransposon gag domain-containing protein</fullName>
    </recommendedName>
</protein>
<feature type="region of interest" description="Disordered" evidence="1">
    <location>
        <begin position="77"/>
        <end position="109"/>
    </location>
</feature>
<evidence type="ECO:0000256" key="1">
    <source>
        <dbReference type="SAM" id="MobiDB-lite"/>
    </source>
</evidence>
<reference evidence="2 3" key="1">
    <citation type="journal article" date="2020" name="bioRxiv">
        <title>Whole genome comparisons of ergot fungi reveals the divergence and evolution of species within the genus Claviceps are the result of varying mechanisms driving genome evolution and host range expansion.</title>
        <authorList>
            <person name="Wyka S.A."/>
            <person name="Mondo S.J."/>
            <person name="Liu M."/>
            <person name="Dettman J."/>
            <person name="Nalam V."/>
            <person name="Broders K.D."/>
        </authorList>
    </citation>
    <scope>NUCLEOTIDE SEQUENCE [LARGE SCALE GENOMIC DNA]</scope>
    <source>
        <strain evidence="2 3">CCC 1485</strain>
    </source>
</reference>
<dbReference type="EMBL" id="SRPO01000411">
    <property type="protein sequence ID" value="KAG5932911.1"/>
    <property type="molecule type" value="Genomic_DNA"/>
</dbReference>
<feature type="compositionally biased region" description="Basic and acidic residues" evidence="1">
    <location>
        <begin position="77"/>
        <end position="95"/>
    </location>
</feature>
<gene>
    <name evidence="2" type="ORF">E4U60_004902</name>
</gene>